<name>A0A1H7GCQ9_9HYPH</name>
<dbReference type="EMBL" id="FOAN01000001">
    <property type="protein sequence ID" value="SEK36066.1"/>
    <property type="molecule type" value="Genomic_DNA"/>
</dbReference>
<dbReference type="RefSeq" id="WP_091829112.1">
    <property type="nucleotide sequence ID" value="NZ_FOAN01000001.1"/>
</dbReference>
<sequence length="133" mass="14634">MSAALLSAMPALPIAMPEIDLRQTQVALIYHAHLLAAAIETKTDARLFENPPRKRQIGRPDWDAVFKARRFAIYLTVTEYDRAGAFVARAAGLTKQAVSHLLREVEDSRDNPDTEALLARIAARAAGRKGELA</sequence>
<organism evidence="1 2">
    <name type="scientific">Bosea lupini</name>
    <dbReference type="NCBI Taxonomy" id="1036779"/>
    <lineage>
        <taxon>Bacteria</taxon>
        <taxon>Pseudomonadati</taxon>
        <taxon>Pseudomonadota</taxon>
        <taxon>Alphaproteobacteria</taxon>
        <taxon>Hyphomicrobiales</taxon>
        <taxon>Boseaceae</taxon>
        <taxon>Bosea</taxon>
    </lineage>
</organism>
<accession>A0A1H7GCQ9</accession>
<protein>
    <recommendedName>
        <fullName evidence="3">DnaA protein helix-turn-helix</fullName>
    </recommendedName>
</protein>
<evidence type="ECO:0000313" key="2">
    <source>
        <dbReference type="Proteomes" id="UP000199664"/>
    </source>
</evidence>
<proteinExistence type="predicted"/>
<dbReference type="STRING" id="1036779.SAMN04515666_101322"/>
<evidence type="ECO:0000313" key="1">
    <source>
        <dbReference type="EMBL" id="SEK36066.1"/>
    </source>
</evidence>
<gene>
    <name evidence="1" type="ORF">SAMN04515666_101322</name>
</gene>
<reference evidence="2" key="1">
    <citation type="submission" date="2016-10" db="EMBL/GenBank/DDBJ databases">
        <authorList>
            <person name="Varghese N."/>
            <person name="Submissions S."/>
        </authorList>
    </citation>
    <scope>NUCLEOTIDE SEQUENCE [LARGE SCALE GENOMIC DNA]</scope>
    <source>
        <strain evidence="2">LMG 26383,CCUG 61248,R- 45681</strain>
    </source>
</reference>
<keyword evidence="2" id="KW-1185">Reference proteome</keyword>
<evidence type="ECO:0008006" key="3">
    <source>
        <dbReference type="Google" id="ProtNLM"/>
    </source>
</evidence>
<dbReference type="Proteomes" id="UP000199664">
    <property type="component" value="Unassembled WGS sequence"/>
</dbReference>
<dbReference type="AlphaFoldDB" id="A0A1H7GCQ9"/>